<dbReference type="GO" id="GO:0000105">
    <property type="term" value="P:L-histidine biosynthetic process"/>
    <property type="evidence" value="ECO:0007669"/>
    <property type="project" value="UniProtKB-UniRule"/>
</dbReference>
<evidence type="ECO:0000256" key="8">
    <source>
        <dbReference type="ARBA" id="ARBA00025299"/>
    </source>
</evidence>
<sequence length="219" mass="23478">MIAVVDYRKGNVASVQRALAAAGADALITSDCARIADAEAIVLPGVGAFADAAREMRASGQMEVLKERIGQGVPFLGICLGLHLLFQYGIEGTDAPEGRFDLMERGLGIVPGAVLRMPDRGEDGRMFKVPHVGWNQVLFDDGRPMLFDGIESGENFYFTHSYVAPDSPFTCATTLHSVSFPAAVNPLPHVFGVQFHPEKSSDAGAAFMGNFVRFVRSAS</sequence>
<dbReference type="Gene3D" id="3.40.50.880">
    <property type="match status" value="1"/>
</dbReference>
<evidence type="ECO:0000256" key="6">
    <source>
        <dbReference type="ARBA" id="ARBA00023102"/>
    </source>
</evidence>
<dbReference type="NCBIfam" id="TIGR01855">
    <property type="entry name" value="IMP_synth_hisH"/>
    <property type="match status" value="1"/>
</dbReference>
<evidence type="ECO:0000313" key="14">
    <source>
        <dbReference type="EMBL" id="AJC11573.1"/>
    </source>
</evidence>
<dbReference type="EMBL" id="CP009302">
    <property type="protein sequence ID" value="AJC11573.1"/>
    <property type="molecule type" value="Genomic_DNA"/>
</dbReference>
<keyword evidence="3 11" id="KW-0028">Amino-acid biosynthesis</keyword>
<dbReference type="EC" id="3.5.1.2" evidence="11"/>
<keyword evidence="5 11" id="KW-0315">Glutamine amidotransferase</keyword>
<protein>
    <recommendedName>
        <fullName evidence="11">Imidazole glycerol phosphate synthase subunit HisH</fullName>
        <ecNumber evidence="11">4.3.2.10</ecNumber>
    </recommendedName>
    <alternativeName>
        <fullName evidence="11">IGP synthase glutaminase subunit</fullName>
        <ecNumber evidence="11">3.5.1.2</ecNumber>
    </alternativeName>
    <alternativeName>
        <fullName evidence="11">IGP synthase subunit HisH</fullName>
    </alternativeName>
    <alternativeName>
        <fullName evidence="11">ImGP synthase subunit HisH</fullName>
        <shortName evidence="11">IGPS subunit HisH</shortName>
    </alternativeName>
</protein>
<dbReference type="GO" id="GO:0004359">
    <property type="term" value="F:glutaminase activity"/>
    <property type="evidence" value="ECO:0007669"/>
    <property type="project" value="UniProtKB-EC"/>
</dbReference>
<keyword evidence="6 11" id="KW-0368">Histidine biosynthesis</keyword>
<dbReference type="PANTHER" id="PTHR42701">
    <property type="entry name" value="IMIDAZOLE GLYCEROL PHOSPHATE SYNTHASE SUBUNIT HISH"/>
    <property type="match status" value="1"/>
</dbReference>
<reference evidence="14 15" key="2">
    <citation type="journal article" date="2015" name="Genome Announc.">
        <title>Complete Genome Sequence of Coriobacteriaceae Strain 68-1-3, a Novel Mucus-Degrading Isolate from the Swine Intestinal Tract.</title>
        <authorList>
            <person name="Looft T."/>
            <person name="Bayles D.O."/>
            <person name="Alt D.P."/>
            <person name="Stanton T.B."/>
        </authorList>
    </citation>
    <scope>NUCLEOTIDE SEQUENCE [LARGE SCALE GENOMIC DNA]</scope>
    <source>
        <strain evidence="14 15">68-1-3</strain>
    </source>
</reference>
<keyword evidence="15" id="KW-1185">Reference proteome</keyword>
<feature type="active site" evidence="11 12">
    <location>
        <position position="198"/>
    </location>
</feature>
<dbReference type="InterPro" id="IPR029062">
    <property type="entry name" value="Class_I_gatase-like"/>
</dbReference>
<dbReference type="PROSITE" id="PS51273">
    <property type="entry name" value="GATASE_TYPE_1"/>
    <property type="match status" value="1"/>
</dbReference>
<evidence type="ECO:0000256" key="9">
    <source>
        <dbReference type="ARBA" id="ARBA00047838"/>
    </source>
</evidence>
<dbReference type="GO" id="GO:0005737">
    <property type="term" value="C:cytoplasm"/>
    <property type="evidence" value="ECO:0007669"/>
    <property type="project" value="UniProtKB-SubCell"/>
</dbReference>
<dbReference type="RefSeq" id="WP_039688211.1">
    <property type="nucleotide sequence ID" value="NZ_CP009302.1"/>
</dbReference>
<dbReference type="Pfam" id="PF00117">
    <property type="entry name" value="GATase"/>
    <property type="match status" value="1"/>
</dbReference>
<comment type="subunit">
    <text evidence="2 11">Heterodimer of HisH and HisF.</text>
</comment>
<feature type="active site" evidence="11 12">
    <location>
        <position position="196"/>
    </location>
</feature>
<reference evidence="15" key="1">
    <citation type="submission" date="2014-08" db="EMBL/GenBank/DDBJ databases">
        <title>Coriobacteriaceae sp. complete genome.</title>
        <authorList>
            <person name="Looft T."/>
            <person name="Bayles D.O."/>
            <person name="Stanton T.B."/>
        </authorList>
    </citation>
    <scope>NUCLEOTIDE SEQUENCE [LARGE SCALE GENOMIC DNA]</scope>
    <source>
        <strain evidence="15">68-1-3</strain>
    </source>
</reference>
<dbReference type="InterPro" id="IPR010139">
    <property type="entry name" value="Imidazole-glycPsynth_HisH"/>
</dbReference>
<organism evidence="14 15">
    <name type="scientific">Berryella intestinalis</name>
    <dbReference type="NCBI Taxonomy" id="1531429"/>
    <lineage>
        <taxon>Bacteria</taxon>
        <taxon>Bacillati</taxon>
        <taxon>Actinomycetota</taxon>
        <taxon>Coriobacteriia</taxon>
        <taxon>Eggerthellales</taxon>
        <taxon>Eggerthellaceae</taxon>
        <taxon>Berryella</taxon>
    </lineage>
</organism>
<dbReference type="EC" id="4.3.2.10" evidence="11"/>
<dbReference type="UniPathway" id="UPA00031">
    <property type="reaction ID" value="UER00010"/>
</dbReference>
<keyword evidence="7 11" id="KW-0456">Lyase</keyword>
<dbReference type="KEGG" id="cbac:JI75_01595"/>
<dbReference type="PIRSF" id="PIRSF000495">
    <property type="entry name" value="Amidotransf_hisH"/>
    <property type="match status" value="1"/>
</dbReference>
<keyword evidence="4 11" id="KW-0378">Hydrolase</keyword>
<proteinExistence type="inferred from homology"/>
<feature type="active site" description="Nucleophile" evidence="11 12">
    <location>
        <position position="79"/>
    </location>
</feature>
<comment type="pathway">
    <text evidence="1 11">Amino-acid biosynthesis; L-histidine biosynthesis; L-histidine from 5-phospho-alpha-D-ribose 1-diphosphate: step 5/9.</text>
</comment>
<gene>
    <name evidence="11" type="primary">hisH</name>
    <name evidence="14" type="ORF">JI75_01595</name>
</gene>
<evidence type="ECO:0000256" key="10">
    <source>
        <dbReference type="ARBA" id="ARBA00049534"/>
    </source>
</evidence>
<keyword evidence="11" id="KW-0963">Cytoplasm</keyword>
<evidence type="ECO:0000256" key="12">
    <source>
        <dbReference type="PIRSR" id="PIRSR000495-1"/>
    </source>
</evidence>
<dbReference type="AlphaFoldDB" id="A0A0A8B463"/>
<evidence type="ECO:0000256" key="5">
    <source>
        <dbReference type="ARBA" id="ARBA00022962"/>
    </source>
</evidence>
<accession>A0A0A8B463</accession>
<dbReference type="HAMAP" id="MF_00278">
    <property type="entry name" value="HisH"/>
    <property type="match status" value="1"/>
</dbReference>
<dbReference type="InterPro" id="IPR017926">
    <property type="entry name" value="GATASE"/>
</dbReference>
<comment type="catalytic activity">
    <reaction evidence="10 11">
        <text>L-glutamine + H2O = L-glutamate + NH4(+)</text>
        <dbReference type="Rhea" id="RHEA:15889"/>
        <dbReference type="ChEBI" id="CHEBI:15377"/>
        <dbReference type="ChEBI" id="CHEBI:28938"/>
        <dbReference type="ChEBI" id="CHEBI:29985"/>
        <dbReference type="ChEBI" id="CHEBI:58359"/>
        <dbReference type="EC" id="3.5.1.2"/>
    </reaction>
</comment>
<comment type="subcellular location">
    <subcellularLocation>
        <location evidence="11">Cytoplasm</location>
    </subcellularLocation>
</comment>
<dbReference type="OrthoDB" id="9807137at2"/>
<dbReference type="STRING" id="1531429.JI75_01595"/>
<dbReference type="SUPFAM" id="SSF52317">
    <property type="entry name" value="Class I glutamine amidotransferase-like"/>
    <property type="match status" value="1"/>
</dbReference>
<dbReference type="GO" id="GO:0000107">
    <property type="term" value="F:imidazoleglycerol-phosphate synthase activity"/>
    <property type="evidence" value="ECO:0007669"/>
    <property type="project" value="UniProtKB-UniRule"/>
</dbReference>
<evidence type="ECO:0000256" key="7">
    <source>
        <dbReference type="ARBA" id="ARBA00023239"/>
    </source>
</evidence>
<evidence type="ECO:0000313" key="15">
    <source>
        <dbReference type="Proteomes" id="UP000031121"/>
    </source>
</evidence>
<evidence type="ECO:0000256" key="11">
    <source>
        <dbReference type="HAMAP-Rule" id="MF_00278"/>
    </source>
</evidence>
<name>A0A0A8B463_9ACTN</name>
<comment type="function">
    <text evidence="8 11">IGPS catalyzes the conversion of PRFAR and glutamine to IGP, AICAR and glutamate. The HisH subunit catalyzes the hydrolysis of glutamine to glutamate and ammonia as part of the synthesis of IGP and AICAR. The resulting ammonia molecule is channeled to the active site of HisF.</text>
</comment>
<dbReference type="GO" id="GO:0016829">
    <property type="term" value="F:lyase activity"/>
    <property type="evidence" value="ECO:0007669"/>
    <property type="project" value="UniProtKB-KW"/>
</dbReference>
<evidence type="ECO:0000256" key="2">
    <source>
        <dbReference type="ARBA" id="ARBA00011152"/>
    </source>
</evidence>
<comment type="catalytic activity">
    <reaction evidence="9 11">
        <text>5-[(5-phospho-1-deoxy-D-ribulos-1-ylimino)methylamino]-1-(5-phospho-beta-D-ribosyl)imidazole-4-carboxamide + L-glutamine = D-erythro-1-(imidazol-4-yl)glycerol 3-phosphate + 5-amino-1-(5-phospho-beta-D-ribosyl)imidazole-4-carboxamide + L-glutamate + H(+)</text>
        <dbReference type="Rhea" id="RHEA:24793"/>
        <dbReference type="ChEBI" id="CHEBI:15378"/>
        <dbReference type="ChEBI" id="CHEBI:29985"/>
        <dbReference type="ChEBI" id="CHEBI:58278"/>
        <dbReference type="ChEBI" id="CHEBI:58359"/>
        <dbReference type="ChEBI" id="CHEBI:58475"/>
        <dbReference type="ChEBI" id="CHEBI:58525"/>
        <dbReference type="EC" id="4.3.2.10"/>
    </reaction>
</comment>
<evidence type="ECO:0000256" key="4">
    <source>
        <dbReference type="ARBA" id="ARBA00022801"/>
    </source>
</evidence>
<dbReference type="HOGENOM" id="CLU_071837_2_2_11"/>
<evidence type="ECO:0000256" key="1">
    <source>
        <dbReference type="ARBA" id="ARBA00005091"/>
    </source>
</evidence>
<evidence type="ECO:0000259" key="13">
    <source>
        <dbReference type="Pfam" id="PF00117"/>
    </source>
</evidence>
<dbReference type="PANTHER" id="PTHR42701:SF1">
    <property type="entry name" value="IMIDAZOLE GLYCEROL PHOSPHATE SYNTHASE SUBUNIT HISH"/>
    <property type="match status" value="1"/>
</dbReference>
<evidence type="ECO:0000256" key="3">
    <source>
        <dbReference type="ARBA" id="ARBA00022605"/>
    </source>
</evidence>
<dbReference type="Proteomes" id="UP000031121">
    <property type="component" value="Chromosome"/>
</dbReference>
<feature type="domain" description="Glutamine amidotransferase" evidence="13">
    <location>
        <begin position="4"/>
        <end position="210"/>
    </location>
</feature>